<dbReference type="OrthoDB" id="426718at2759"/>
<dbReference type="Pfam" id="PF01764">
    <property type="entry name" value="Lipase_3"/>
    <property type="match status" value="1"/>
</dbReference>
<dbReference type="InterPro" id="IPR029058">
    <property type="entry name" value="AB_hydrolase_fold"/>
</dbReference>
<dbReference type="SUPFAM" id="SSF53474">
    <property type="entry name" value="alpha/beta-Hydrolases"/>
    <property type="match status" value="1"/>
</dbReference>
<evidence type="ECO:0000313" key="4">
    <source>
        <dbReference type="EMBL" id="PSC76800.1"/>
    </source>
</evidence>
<sequence length="457" mass="48774">MRATVWAAVLALAALLLAGAEGAAAPRLAADPALRAPGTSSEDASPSAPSDGMAGTLRGSSGDASSTYTAQWWAQQRAAPPPAPWWRGWLPWVRGSTRDAASPDVTLRIAPALPTGGPAAPAELRLPAAALAREQRLGGWAPAANPSDPGDNSYYSYNSSAMTPLVPLWLSWMTDAARMSNRSSGLDFDTAWVLSSYVAISYCNASSIAAWNCSRCDGMSAGVTPEEVVFDDAWDLQGYVGWSEPLQAIVIAFRGTDSHSIYNWVQNMRTWRTDLALGYPGAPKGALVHGGFFYSYNSSALAANVSSAVQRLLAAHPGAPIYATGHSMGGALATLCALDMKLNLGATDVRLYTFGSPRVGNAIFAQWFEEQIAVHWRFTHDRDIVPSVPPGYMGFYHLSREVWLVDLLFGHTLVGVCDATGEDMACHNSMCHLGLCSSVADHLLYLSEMYSPHPEGC</sequence>
<feature type="signal peptide" evidence="2">
    <location>
        <begin position="1"/>
        <end position="22"/>
    </location>
</feature>
<name>A0A2P6VRV7_9CHLO</name>
<dbReference type="InterPro" id="IPR051218">
    <property type="entry name" value="Sec_MonoDiacylglyc_Lipase"/>
</dbReference>
<organism evidence="4 5">
    <name type="scientific">Micractinium conductrix</name>
    <dbReference type="NCBI Taxonomy" id="554055"/>
    <lineage>
        <taxon>Eukaryota</taxon>
        <taxon>Viridiplantae</taxon>
        <taxon>Chlorophyta</taxon>
        <taxon>core chlorophytes</taxon>
        <taxon>Trebouxiophyceae</taxon>
        <taxon>Chlorellales</taxon>
        <taxon>Chlorellaceae</taxon>
        <taxon>Chlorella clade</taxon>
        <taxon>Micractinium</taxon>
    </lineage>
</organism>
<dbReference type="Proteomes" id="UP000239649">
    <property type="component" value="Unassembled WGS sequence"/>
</dbReference>
<accession>A0A2P6VRV7</accession>
<dbReference type="PANTHER" id="PTHR45856:SF25">
    <property type="entry name" value="FUNGAL LIPASE-LIKE DOMAIN-CONTAINING PROTEIN"/>
    <property type="match status" value="1"/>
</dbReference>
<evidence type="ECO:0000313" key="5">
    <source>
        <dbReference type="Proteomes" id="UP000239649"/>
    </source>
</evidence>
<keyword evidence="5" id="KW-1185">Reference proteome</keyword>
<dbReference type="GO" id="GO:0006629">
    <property type="term" value="P:lipid metabolic process"/>
    <property type="evidence" value="ECO:0007669"/>
    <property type="project" value="InterPro"/>
</dbReference>
<reference evidence="4 5" key="1">
    <citation type="journal article" date="2018" name="Plant J.">
        <title>Genome sequences of Chlorella sorokiniana UTEX 1602 and Micractinium conductrix SAG 241.80: implications to maltose excretion by a green alga.</title>
        <authorList>
            <person name="Arriola M.B."/>
            <person name="Velmurugan N."/>
            <person name="Zhang Y."/>
            <person name="Plunkett M.H."/>
            <person name="Hondzo H."/>
            <person name="Barney B.M."/>
        </authorList>
    </citation>
    <scope>NUCLEOTIDE SEQUENCE [LARGE SCALE GENOMIC DNA]</scope>
    <source>
        <strain evidence="4 5">SAG 241.80</strain>
    </source>
</reference>
<dbReference type="Gene3D" id="3.40.50.1820">
    <property type="entry name" value="alpha/beta hydrolase"/>
    <property type="match status" value="1"/>
</dbReference>
<evidence type="ECO:0000259" key="3">
    <source>
        <dbReference type="Pfam" id="PF01764"/>
    </source>
</evidence>
<gene>
    <name evidence="4" type="primary">g919</name>
    <name evidence="4" type="ORF">C2E20_0919</name>
</gene>
<dbReference type="PANTHER" id="PTHR45856">
    <property type="entry name" value="ALPHA/BETA-HYDROLASES SUPERFAMILY PROTEIN"/>
    <property type="match status" value="1"/>
</dbReference>
<feature type="domain" description="Fungal lipase-type" evidence="3">
    <location>
        <begin position="250"/>
        <end position="390"/>
    </location>
</feature>
<evidence type="ECO:0000256" key="1">
    <source>
        <dbReference type="SAM" id="MobiDB-lite"/>
    </source>
</evidence>
<evidence type="ECO:0000256" key="2">
    <source>
        <dbReference type="SAM" id="SignalP"/>
    </source>
</evidence>
<protein>
    <submittedName>
        <fullName evidence="4">Alpha beta-hydrolase</fullName>
    </submittedName>
</protein>
<feature type="chain" id="PRO_5015113491" evidence="2">
    <location>
        <begin position="23"/>
        <end position="457"/>
    </location>
</feature>
<proteinExistence type="predicted"/>
<keyword evidence="2" id="KW-0732">Signal</keyword>
<dbReference type="CDD" id="cd00519">
    <property type="entry name" value="Lipase_3"/>
    <property type="match status" value="1"/>
</dbReference>
<dbReference type="GO" id="GO:0016787">
    <property type="term" value="F:hydrolase activity"/>
    <property type="evidence" value="ECO:0007669"/>
    <property type="project" value="UniProtKB-KW"/>
</dbReference>
<feature type="region of interest" description="Disordered" evidence="1">
    <location>
        <begin position="34"/>
        <end position="62"/>
    </location>
</feature>
<feature type="compositionally biased region" description="Low complexity" evidence="1">
    <location>
        <begin position="34"/>
        <end position="51"/>
    </location>
</feature>
<dbReference type="InterPro" id="IPR002921">
    <property type="entry name" value="Fungal_lipase-type"/>
</dbReference>
<comment type="caution">
    <text evidence="4">The sequence shown here is derived from an EMBL/GenBank/DDBJ whole genome shotgun (WGS) entry which is preliminary data.</text>
</comment>
<dbReference type="EMBL" id="LHPF02000001">
    <property type="protein sequence ID" value="PSC76800.1"/>
    <property type="molecule type" value="Genomic_DNA"/>
</dbReference>
<dbReference type="AlphaFoldDB" id="A0A2P6VRV7"/>